<accession>A0A385Q2F9</accession>
<gene>
    <name evidence="1" type="ORF">D4A81_11000</name>
</gene>
<dbReference type="SUPFAM" id="SSF160148">
    <property type="entry name" value="CPE0013-like"/>
    <property type="match status" value="1"/>
</dbReference>
<dbReference type="RefSeq" id="WP_111524002.1">
    <property type="nucleotide sequence ID" value="NZ_CP032364.1"/>
</dbReference>
<sequence length="122" mass="13439">MEEKILTCIRCPMGCRLEVDVENNEVLSVRGNTCKRGETYAKKEVIDPVRTVTSTVRVKGGEISQVSCKTSMDVKKDKVMDVMRALKNVEVLAPISIGDVLIKNVAGTESDIIATRDIRKIG</sequence>
<proteinExistence type="predicted"/>
<dbReference type="KEGG" id="lua:D4A81_11000"/>
<dbReference type="EMBL" id="CP032364">
    <property type="protein sequence ID" value="AYB00406.1"/>
    <property type="molecule type" value="Genomic_DNA"/>
</dbReference>
<organism evidence="1 2">
    <name type="scientific">Lachnoanaerobaculum umeaense</name>
    <dbReference type="NCBI Taxonomy" id="617123"/>
    <lineage>
        <taxon>Bacteria</taxon>
        <taxon>Bacillati</taxon>
        <taxon>Bacillota</taxon>
        <taxon>Clostridia</taxon>
        <taxon>Lachnospirales</taxon>
        <taxon>Lachnospiraceae</taxon>
        <taxon>Lachnoanaerobaculum</taxon>
    </lineage>
</organism>
<dbReference type="InterPro" id="IPR012460">
    <property type="entry name" value="DUF1667"/>
</dbReference>
<evidence type="ECO:0000313" key="1">
    <source>
        <dbReference type="EMBL" id="AYB00406.1"/>
    </source>
</evidence>
<dbReference type="OrthoDB" id="9811531at2"/>
<protein>
    <submittedName>
        <fullName evidence="1">DUF1667 domain-containing protein</fullName>
    </submittedName>
</protein>
<dbReference type="Gene3D" id="3.10.530.10">
    <property type="entry name" value="CPE0013-like"/>
    <property type="match status" value="1"/>
</dbReference>
<dbReference type="PANTHER" id="PTHR39450">
    <property type="entry name" value="MOLYBDOPTERIN OXIDOREDUCTASE, 4FE-4S CLUSTER-BINDING SUBUNIT"/>
    <property type="match status" value="1"/>
</dbReference>
<dbReference type="AlphaFoldDB" id="A0A385Q2F9"/>
<name>A0A385Q2F9_9FIRM</name>
<dbReference type="Proteomes" id="UP000265562">
    <property type="component" value="Chromosome"/>
</dbReference>
<dbReference type="InterPro" id="IPR036593">
    <property type="entry name" value="CPE0013-like_sf"/>
</dbReference>
<keyword evidence="2" id="KW-1185">Reference proteome</keyword>
<dbReference type="SUPFAM" id="SSF53706">
    <property type="entry name" value="Formate dehydrogenase/DMSO reductase, domains 1-3"/>
    <property type="match status" value="1"/>
</dbReference>
<reference evidence="1 2" key="1">
    <citation type="submission" date="2018-09" db="EMBL/GenBank/DDBJ databases">
        <title>Genome sequencing of Lachnoanaerobaculum umeaense DSM 23576.</title>
        <authorList>
            <person name="Kook J.-K."/>
            <person name="Park S.-N."/>
            <person name="Lim Y.K."/>
        </authorList>
    </citation>
    <scope>NUCLEOTIDE SEQUENCE [LARGE SCALE GENOMIC DNA]</scope>
    <source>
        <strain evidence="2">DSM 23576 \ CCUG 58757</strain>
    </source>
</reference>
<evidence type="ECO:0000313" key="2">
    <source>
        <dbReference type="Proteomes" id="UP000265562"/>
    </source>
</evidence>
<dbReference type="Pfam" id="PF07892">
    <property type="entry name" value="DUF1667"/>
    <property type="match status" value="1"/>
</dbReference>
<dbReference type="PANTHER" id="PTHR39450:SF1">
    <property type="entry name" value="DUF1667 DOMAIN-CONTAINING PROTEIN"/>
    <property type="match status" value="1"/>
</dbReference>